<keyword evidence="2 6" id="KW-0106">Calcium</keyword>
<dbReference type="InterPro" id="IPR051360">
    <property type="entry name" value="Neuronal_Pentraxin_Related"/>
</dbReference>
<evidence type="ECO:0000256" key="2">
    <source>
        <dbReference type="ARBA" id="ARBA00022837"/>
    </source>
</evidence>
<dbReference type="PANTHER" id="PTHR19277:SF163">
    <property type="entry name" value="ADHESION G-PROTEIN COUPLED RECEPTOR D2-LIKE ISOFORM X1"/>
    <property type="match status" value="1"/>
</dbReference>
<comment type="subunit">
    <text evidence="6">Homopentamer. Pentaxin (or pentraxin) have a discoid arrangement of 5 non-covalently bound subunits.</text>
</comment>
<dbReference type="PANTHER" id="PTHR19277">
    <property type="entry name" value="PENTRAXIN"/>
    <property type="match status" value="1"/>
</dbReference>
<reference evidence="8" key="2">
    <citation type="submission" date="2025-08" db="UniProtKB">
        <authorList>
            <consortium name="Ensembl"/>
        </authorList>
    </citation>
    <scope>IDENTIFICATION</scope>
</reference>
<evidence type="ECO:0000256" key="1">
    <source>
        <dbReference type="ARBA" id="ARBA00022723"/>
    </source>
</evidence>
<dbReference type="SUPFAM" id="SSF49899">
    <property type="entry name" value="Concanavalin A-like lectins/glucanases"/>
    <property type="match status" value="1"/>
</dbReference>
<dbReference type="SMART" id="SM00159">
    <property type="entry name" value="PTX"/>
    <property type="match status" value="1"/>
</dbReference>
<dbReference type="PROSITE" id="PS51828">
    <property type="entry name" value="PTX_2"/>
    <property type="match status" value="1"/>
</dbReference>
<dbReference type="AlphaFoldDB" id="A0A4W5Q7M0"/>
<keyword evidence="3" id="KW-1015">Disulfide bond</keyword>
<comment type="similarity">
    <text evidence="6">Belongs to the pentraxin family.</text>
</comment>
<feature type="domain" description="Pentraxin (PTX)" evidence="7">
    <location>
        <begin position="20"/>
        <end position="226"/>
    </location>
</feature>
<keyword evidence="1 6" id="KW-0479">Metal-binding</keyword>
<proteinExistence type="inferred from homology"/>
<dbReference type="InterPro" id="IPR001759">
    <property type="entry name" value="PTX_dom"/>
</dbReference>
<dbReference type="PRINTS" id="PR00895">
    <property type="entry name" value="PENTAXIN"/>
</dbReference>
<comment type="subcellular location">
    <subcellularLocation>
        <location evidence="6">Secreted</location>
    </subcellularLocation>
</comment>
<evidence type="ECO:0000313" key="9">
    <source>
        <dbReference type="Proteomes" id="UP000314982"/>
    </source>
</evidence>
<dbReference type="Ensembl" id="ENSHHUT00000070787.1">
    <property type="protein sequence ID" value="ENSHHUP00000068489.1"/>
    <property type="gene ID" value="ENSHHUG00000040363.1"/>
</dbReference>
<evidence type="ECO:0000259" key="7">
    <source>
        <dbReference type="PROSITE" id="PS51828"/>
    </source>
</evidence>
<evidence type="ECO:0000256" key="5">
    <source>
        <dbReference type="PROSITE-ProRule" id="PRU01172"/>
    </source>
</evidence>
<evidence type="ECO:0000256" key="6">
    <source>
        <dbReference type="RuleBase" id="RU362112"/>
    </source>
</evidence>
<dbReference type="GO" id="GO:0046872">
    <property type="term" value="F:metal ion binding"/>
    <property type="evidence" value="ECO:0007669"/>
    <property type="project" value="UniProtKB-KW"/>
</dbReference>
<dbReference type="InterPro" id="IPR013320">
    <property type="entry name" value="ConA-like_dom_sf"/>
</dbReference>
<organism evidence="8 9">
    <name type="scientific">Hucho hucho</name>
    <name type="common">huchen</name>
    <dbReference type="NCBI Taxonomy" id="62062"/>
    <lineage>
        <taxon>Eukaryota</taxon>
        <taxon>Metazoa</taxon>
        <taxon>Chordata</taxon>
        <taxon>Craniata</taxon>
        <taxon>Vertebrata</taxon>
        <taxon>Euteleostomi</taxon>
        <taxon>Actinopterygii</taxon>
        <taxon>Neopterygii</taxon>
        <taxon>Teleostei</taxon>
        <taxon>Protacanthopterygii</taxon>
        <taxon>Salmoniformes</taxon>
        <taxon>Salmonidae</taxon>
        <taxon>Salmoninae</taxon>
        <taxon>Hucho</taxon>
    </lineage>
</organism>
<evidence type="ECO:0000313" key="8">
    <source>
        <dbReference type="Ensembl" id="ENSHHUP00000068489.1"/>
    </source>
</evidence>
<accession>A0A4W5Q7M0</accession>
<dbReference type="GO" id="GO:0005576">
    <property type="term" value="C:extracellular region"/>
    <property type="evidence" value="ECO:0007669"/>
    <property type="project" value="UniProtKB-SubCell"/>
</dbReference>
<keyword evidence="4" id="KW-0325">Glycoprotein</keyword>
<keyword evidence="9" id="KW-1185">Reference proteome</keyword>
<dbReference type="STRING" id="62062.ENSHHUP00000068489"/>
<name>A0A4W5Q7M0_9TELE</name>
<comment type="caution">
    <text evidence="5">Lacks conserved residue(s) required for the propagation of feature annotation.</text>
</comment>
<dbReference type="Gene3D" id="2.60.120.200">
    <property type="match status" value="1"/>
</dbReference>
<reference evidence="8" key="3">
    <citation type="submission" date="2025-09" db="UniProtKB">
        <authorList>
            <consortium name="Ensembl"/>
        </authorList>
    </citation>
    <scope>IDENTIFICATION</scope>
</reference>
<evidence type="ECO:0000256" key="3">
    <source>
        <dbReference type="ARBA" id="ARBA00023157"/>
    </source>
</evidence>
<dbReference type="GeneTree" id="ENSGT01060000248591"/>
<sequence>YVLMPYCMMISTCCGLGLGLGLALNFPRDSQEGYGRVNMTFPAMPAVSVCVRVQWDPQWYQVSTMYSYAAAVFTNEFQLRGQLDGTGRILLALIVHGQHRPYKAFFPNDGAWHHLCVTWRKTDGHWAIYVDGVRGDMGSGSDTPRDIHGDGILILGQDQDSFGGNFTEPFVGNITDLNVWDTALEQRQFRTLNGCSSLTQDAIFTWSIDNMTRHPVVGEVPAMLFCPGETAPTVTQH</sequence>
<protein>
    <recommendedName>
        <fullName evidence="6">Pentraxin family member</fullName>
    </recommendedName>
</protein>
<dbReference type="Proteomes" id="UP000314982">
    <property type="component" value="Unassembled WGS sequence"/>
</dbReference>
<comment type="cofactor">
    <cofactor evidence="6">
        <name>Ca(2+)</name>
        <dbReference type="ChEBI" id="CHEBI:29108"/>
    </cofactor>
    <text evidence="6">Binds 2 calcium ions per subunit.</text>
</comment>
<dbReference type="Pfam" id="PF00354">
    <property type="entry name" value="Pentaxin"/>
    <property type="match status" value="1"/>
</dbReference>
<reference evidence="9" key="1">
    <citation type="submission" date="2018-06" db="EMBL/GenBank/DDBJ databases">
        <title>Genome assembly of Danube salmon.</title>
        <authorList>
            <person name="Macqueen D.J."/>
            <person name="Gundappa M.K."/>
        </authorList>
    </citation>
    <scope>NUCLEOTIDE SEQUENCE [LARGE SCALE GENOMIC DNA]</scope>
</reference>
<evidence type="ECO:0000256" key="4">
    <source>
        <dbReference type="ARBA" id="ARBA00023180"/>
    </source>
</evidence>